<dbReference type="SUPFAM" id="SSF46565">
    <property type="entry name" value="Chaperone J-domain"/>
    <property type="match status" value="1"/>
</dbReference>
<gene>
    <name evidence="2" type="ORF">KA717_01945</name>
</gene>
<dbReference type="InterPro" id="IPR001623">
    <property type="entry name" value="DnaJ_domain"/>
</dbReference>
<evidence type="ECO:0000313" key="2">
    <source>
        <dbReference type="EMBL" id="UXE61741.1"/>
    </source>
</evidence>
<dbReference type="Pfam" id="PF00226">
    <property type="entry name" value="DnaJ"/>
    <property type="match status" value="1"/>
</dbReference>
<protein>
    <submittedName>
        <fullName evidence="2">DnaJ domain-containing protein</fullName>
    </submittedName>
</protein>
<dbReference type="Gene3D" id="1.10.287.110">
    <property type="entry name" value="DnaJ domain"/>
    <property type="match status" value="1"/>
</dbReference>
<dbReference type="InterPro" id="IPR036869">
    <property type="entry name" value="J_dom_sf"/>
</dbReference>
<sequence>MSQFHETLYLFSLPLPLRKIVDLVVESVRKAQWCDPGYGQTAKTFFKKIDYQQGKILLIKKDLQGRPLQDKHLGNGLITILIQEKKPLQYSLLIRSEDSSLLPMRYNYDNVTVVKRAISQQVQLLKQTQIIAPKMKAKVPHPAATVVIEKDPLISISEDSHRILGVKKGASHDEITQAYLAAIKKNHPDKMAGMAPEFIRLAEERTQKINAAYANLKRQNRDQ</sequence>
<dbReference type="PROSITE" id="PS50076">
    <property type="entry name" value="DNAJ_2"/>
    <property type="match status" value="1"/>
</dbReference>
<dbReference type="AlphaFoldDB" id="A0A977KXH6"/>
<feature type="domain" description="J" evidence="1">
    <location>
        <begin position="159"/>
        <end position="223"/>
    </location>
</feature>
<dbReference type="EMBL" id="CP073041">
    <property type="protein sequence ID" value="UXE61741.1"/>
    <property type="molecule type" value="Genomic_DNA"/>
</dbReference>
<reference evidence="2" key="1">
    <citation type="submission" date="2021-04" db="EMBL/GenBank/DDBJ databases">
        <title>Genome sequence of Woronichinia naegeliana from Washington state freshwater lake bloom.</title>
        <authorList>
            <person name="Dreher T.W."/>
        </authorList>
    </citation>
    <scope>NUCLEOTIDE SEQUENCE</scope>
    <source>
        <strain evidence="2">WA131</strain>
    </source>
</reference>
<evidence type="ECO:0000259" key="1">
    <source>
        <dbReference type="PROSITE" id="PS50076"/>
    </source>
</evidence>
<dbReference type="Proteomes" id="UP001065613">
    <property type="component" value="Chromosome"/>
</dbReference>
<proteinExistence type="predicted"/>
<name>A0A977KXH6_9CYAN</name>
<organism evidence="2">
    <name type="scientific">Woronichinia naegeliana WA131</name>
    <dbReference type="NCBI Taxonomy" id="2824559"/>
    <lineage>
        <taxon>Bacteria</taxon>
        <taxon>Bacillati</taxon>
        <taxon>Cyanobacteriota</taxon>
        <taxon>Cyanophyceae</taxon>
        <taxon>Synechococcales</taxon>
        <taxon>Coelosphaeriaceae</taxon>
        <taxon>Woronichinia</taxon>
    </lineage>
</organism>
<accession>A0A977KXH6</accession>
<dbReference type="PRINTS" id="PR00625">
    <property type="entry name" value="JDOMAIN"/>
</dbReference>
<dbReference type="KEGG" id="wna:KA717_01945"/>
<dbReference type="CDD" id="cd06257">
    <property type="entry name" value="DnaJ"/>
    <property type="match status" value="1"/>
</dbReference>
<dbReference type="SMART" id="SM00271">
    <property type="entry name" value="DnaJ"/>
    <property type="match status" value="1"/>
</dbReference>